<sequence>TLDFLFSISKLGSSLKIALAQSLSVELSLSLHHLSRIVPSLTVRSGYNNKRICRMEVRKPIFRIFCSTSFMFIDKLVLFLNSSYNTNKCAQYHNLKKSFCAERFEIALNGKQDKRKKKRIKNKINAIDSNRLNPAQTDENRLMPN</sequence>
<comment type="caution">
    <text evidence="2">The sequence shown here is derived from an EMBL/GenBank/DDBJ whole genome shotgun (WGS) entry which is preliminary data.</text>
</comment>
<gene>
    <name evidence="2" type="ORF">BpHYR1_014582</name>
</gene>
<dbReference type="AlphaFoldDB" id="A0A3M7P4T1"/>
<name>A0A3M7P4T1_BRAPC</name>
<feature type="region of interest" description="Disordered" evidence="1">
    <location>
        <begin position="118"/>
        <end position="145"/>
    </location>
</feature>
<feature type="non-terminal residue" evidence="2">
    <location>
        <position position="1"/>
    </location>
</feature>
<evidence type="ECO:0000313" key="3">
    <source>
        <dbReference type="Proteomes" id="UP000276133"/>
    </source>
</evidence>
<evidence type="ECO:0000256" key="1">
    <source>
        <dbReference type="SAM" id="MobiDB-lite"/>
    </source>
</evidence>
<dbReference type="EMBL" id="REGN01013310">
    <property type="protein sequence ID" value="RMZ94088.1"/>
    <property type="molecule type" value="Genomic_DNA"/>
</dbReference>
<protein>
    <submittedName>
        <fullName evidence="2">Uncharacterized protein</fullName>
    </submittedName>
</protein>
<feature type="compositionally biased region" description="Polar residues" evidence="1">
    <location>
        <begin position="127"/>
        <end position="137"/>
    </location>
</feature>
<evidence type="ECO:0000313" key="2">
    <source>
        <dbReference type="EMBL" id="RMZ94088.1"/>
    </source>
</evidence>
<organism evidence="2 3">
    <name type="scientific">Brachionus plicatilis</name>
    <name type="common">Marine rotifer</name>
    <name type="synonym">Brachionus muelleri</name>
    <dbReference type="NCBI Taxonomy" id="10195"/>
    <lineage>
        <taxon>Eukaryota</taxon>
        <taxon>Metazoa</taxon>
        <taxon>Spiralia</taxon>
        <taxon>Gnathifera</taxon>
        <taxon>Rotifera</taxon>
        <taxon>Eurotatoria</taxon>
        <taxon>Monogononta</taxon>
        <taxon>Pseudotrocha</taxon>
        <taxon>Ploima</taxon>
        <taxon>Brachionidae</taxon>
        <taxon>Brachionus</taxon>
    </lineage>
</organism>
<reference evidence="2 3" key="1">
    <citation type="journal article" date="2018" name="Sci. Rep.">
        <title>Genomic signatures of local adaptation to the degree of environmental predictability in rotifers.</title>
        <authorList>
            <person name="Franch-Gras L."/>
            <person name="Hahn C."/>
            <person name="Garcia-Roger E.M."/>
            <person name="Carmona M.J."/>
            <person name="Serra M."/>
            <person name="Gomez A."/>
        </authorList>
    </citation>
    <scope>NUCLEOTIDE SEQUENCE [LARGE SCALE GENOMIC DNA]</scope>
    <source>
        <strain evidence="2">HYR1</strain>
    </source>
</reference>
<dbReference type="Proteomes" id="UP000276133">
    <property type="component" value="Unassembled WGS sequence"/>
</dbReference>
<accession>A0A3M7P4T1</accession>
<keyword evidence="3" id="KW-1185">Reference proteome</keyword>
<proteinExistence type="predicted"/>